<comment type="similarity">
    <text evidence="1">Belongs to the protein kinase superfamily. AGC Ser/Thr protein kinase family.</text>
</comment>
<dbReference type="PANTHER" id="PTHR24356:SF1">
    <property type="entry name" value="SERINE_THREONINE-PROTEIN KINASE GREATWALL"/>
    <property type="match status" value="1"/>
</dbReference>
<accession>E6ZJB1</accession>
<dbReference type="GO" id="GO:0005524">
    <property type="term" value="F:ATP binding"/>
    <property type="evidence" value="ECO:0007669"/>
    <property type="project" value="UniProtKB-KW"/>
</dbReference>
<comment type="catalytic activity">
    <reaction evidence="10">
        <text>L-threonyl-[protein] + ATP = O-phospho-L-threonyl-[protein] + ADP + H(+)</text>
        <dbReference type="Rhea" id="RHEA:46608"/>
        <dbReference type="Rhea" id="RHEA-COMP:11060"/>
        <dbReference type="Rhea" id="RHEA-COMP:11605"/>
        <dbReference type="ChEBI" id="CHEBI:15378"/>
        <dbReference type="ChEBI" id="CHEBI:30013"/>
        <dbReference type="ChEBI" id="CHEBI:30616"/>
        <dbReference type="ChEBI" id="CHEBI:61977"/>
        <dbReference type="ChEBI" id="CHEBI:456216"/>
        <dbReference type="EC" id="2.7.11.1"/>
    </reaction>
</comment>
<proteinExistence type="inferred from homology"/>
<evidence type="ECO:0000313" key="15">
    <source>
        <dbReference type="EMBL" id="CBN82145.1"/>
    </source>
</evidence>
<protein>
    <recommendedName>
        <fullName evidence="3">Serine/threonine-protein kinase greatwall</fullName>
        <ecNumber evidence="2">2.7.11.1</ecNumber>
    </recommendedName>
    <alternativeName>
        <fullName evidence="9">Microtubule-associated serine/threonine-protein kinase-like</fullName>
    </alternativeName>
</protein>
<feature type="compositionally biased region" description="Polar residues" evidence="12">
    <location>
        <begin position="580"/>
        <end position="597"/>
    </location>
</feature>
<evidence type="ECO:0000256" key="10">
    <source>
        <dbReference type="ARBA" id="ARBA00047899"/>
    </source>
</evidence>
<keyword evidence="6" id="KW-0547">Nucleotide-binding</keyword>
<dbReference type="GO" id="GO:0005634">
    <property type="term" value="C:nucleus"/>
    <property type="evidence" value="ECO:0007669"/>
    <property type="project" value="TreeGrafter"/>
</dbReference>
<sequence length="866" mass="95841">MDAGEKHDSSTHEKSVDIPKPPSIEDFIVLKPISRGAFGKVYLARKRCNARLYAIKMMKKADMVVKNMTGQMKAERDALALSKSPFVVHLFYSLQTATKIYLVMEYLIGGDVKSLLHIYGYFDQDMSVKFISEVALALDYLHRHGIIHRDLKPDNMLLSNEGHIKLTDFGLSKVKLDRELSLTDILTTPSLAKPKKDYFRTPGQVLSLISSLGFNTPAGEGKRHCSASAVCSPMSCGKIRQKNNSLGSPLMKKKEQLSSPTRYRWKMGPSSIAFSPHNLAKNLTPTLLKTRKRFETMSAGSTTDTEGGISPLWECDEFLYCSFLAVIIIYFYLIFLLQKENQHTHEQKVRGCYESKGPEQDCAPTKPDTSGFSSNATGCLISNESNPGHVTEKIPHTNKLGSVCTVRDEFCPSGSSVKRMFSDVERSPEPLEIQAKKSNAAYKRCYEIPEESTRFHTGLTGTFSSIQIGDFMASTEGIGLAEEKIPKRSSPIAVAKSLFCELEEPTEDVFEDGAKDLSHSSFTSPLAGNSDICRSLSLDSDGSMHETSLTIDSRASLKPSKSSKNRNSPSFEEQEENKDSSITESLPHTPSAVTTETPKLGNFGQRGESHCSFLNRLPDLACGVAQSPSFLKPRNVVAFRSYCSSINRSNVSGVSRFSIGSVEAMDLSTTASHHSASGTATPVQKRPNSNSSLYQTPQPMSTSHTPFRTPKSVRRGGLPVEGAPILGTPDYLAPELLLGKPHDCMVDWWALGVCLFEFLTGVPPFNDETPQLVFQNILNRDIPWPEEEEELSVNSRNAIEILLTMDMTKRAGLKELKCHPLFEGLDWDNLQNQPMPFIPQPEDETDTSYFDARNNAQHITVSGFSL</sequence>
<dbReference type="Gene3D" id="1.10.510.10">
    <property type="entry name" value="Transferase(Phosphotransferase) domain 1"/>
    <property type="match status" value="2"/>
</dbReference>
<feature type="region of interest" description="Disordered" evidence="12">
    <location>
        <begin position="547"/>
        <end position="607"/>
    </location>
</feature>
<dbReference type="Gene3D" id="3.30.200.20">
    <property type="entry name" value="Phosphorylase Kinase, domain 1"/>
    <property type="match status" value="1"/>
</dbReference>
<dbReference type="AlphaFoldDB" id="E6ZJB1"/>
<feature type="domain" description="Protein kinase" evidence="13">
    <location>
        <begin position="27"/>
        <end position="822"/>
    </location>
</feature>
<evidence type="ECO:0000259" key="13">
    <source>
        <dbReference type="PROSITE" id="PS50011"/>
    </source>
</evidence>
<reference evidence="15" key="1">
    <citation type="journal article" date="2011" name="Comp. Biochem. Physiol. Part D Genomics Proteomics">
        <title>Analysis of single nucleotide polymorphisms in three chromosomes of European sea bass Dicentrarchus labrax.</title>
        <authorList>
            <person name="Kuhl H."/>
            <person name="Tine M."/>
            <person name="Hecht J."/>
            <person name="Knaust F."/>
            <person name="Reinhardt R."/>
        </authorList>
    </citation>
    <scope>NUCLEOTIDE SEQUENCE</scope>
</reference>
<dbReference type="GO" id="GO:0035556">
    <property type="term" value="P:intracellular signal transduction"/>
    <property type="evidence" value="ECO:0007669"/>
    <property type="project" value="TreeGrafter"/>
</dbReference>
<comment type="catalytic activity">
    <reaction evidence="11">
        <text>L-seryl-[protein] + ATP = O-phospho-L-seryl-[protein] + ADP + H(+)</text>
        <dbReference type="Rhea" id="RHEA:17989"/>
        <dbReference type="Rhea" id="RHEA-COMP:9863"/>
        <dbReference type="Rhea" id="RHEA-COMP:11604"/>
        <dbReference type="ChEBI" id="CHEBI:15378"/>
        <dbReference type="ChEBI" id="CHEBI:29999"/>
        <dbReference type="ChEBI" id="CHEBI:30616"/>
        <dbReference type="ChEBI" id="CHEBI:83421"/>
        <dbReference type="ChEBI" id="CHEBI:456216"/>
        <dbReference type="EC" id="2.7.11.1"/>
    </reaction>
</comment>
<evidence type="ECO:0000256" key="7">
    <source>
        <dbReference type="ARBA" id="ARBA00022777"/>
    </source>
</evidence>
<feature type="domain" description="AGC-kinase C-terminal" evidence="14">
    <location>
        <begin position="823"/>
        <end position="866"/>
    </location>
</feature>
<keyword evidence="5" id="KW-0808">Transferase</keyword>
<reference evidence="15" key="2">
    <citation type="journal article" date="2011" name="Genomics">
        <title>Directed sequencing and annotation of three Dicentrarchus labrax L. chromosomes by applying Sanger- and pyrosequencing technologies on pooled DNA of comparatively mapped BAC clones.</title>
        <authorList>
            <person name="Kuhl H."/>
            <person name="Tine M."/>
            <person name="Beck A."/>
            <person name="Timmermann B."/>
            <person name="Kodira C."/>
            <person name="Reinhardt R."/>
        </authorList>
    </citation>
    <scope>NUCLEOTIDE SEQUENCE</scope>
</reference>
<organism evidence="15">
    <name type="scientific">Dicentrarchus labrax</name>
    <name type="common">European seabass</name>
    <name type="synonym">Morone labrax</name>
    <dbReference type="NCBI Taxonomy" id="13489"/>
    <lineage>
        <taxon>Eukaryota</taxon>
        <taxon>Metazoa</taxon>
        <taxon>Chordata</taxon>
        <taxon>Craniata</taxon>
        <taxon>Vertebrata</taxon>
        <taxon>Euteleostomi</taxon>
        <taxon>Actinopterygii</taxon>
        <taxon>Neopterygii</taxon>
        <taxon>Teleostei</taxon>
        <taxon>Neoteleostei</taxon>
        <taxon>Acanthomorphata</taxon>
        <taxon>Eupercaria</taxon>
        <taxon>Moronidae</taxon>
        <taxon>Dicentrarchus</taxon>
    </lineage>
</organism>
<gene>
    <name evidence="15" type="primary">MASTL</name>
    <name evidence="15" type="ORF">DLA_XVIII04030</name>
</gene>
<name>E6ZJB1_DICLA</name>
<dbReference type="InterPro" id="IPR050236">
    <property type="entry name" value="Ser_Thr_kinase_AGC"/>
</dbReference>
<dbReference type="PANTHER" id="PTHR24356">
    <property type="entry name" value="SERINE/THREONINE-PROTEIN KINASE"/>
    <property type="match status" value="1"/>
</dbReference>
<dbReference type="Pfam" id="PF00069">
    <property type="entry name" value="Pkinase"/>
    <property type="match status" value="2"/>
</dbReference>
<dbReference type="SMART" id="SM00220">
    <property type="entry name" value="S_TKc"/>
    <property type="match status" value="1"/>
</dbReference>
<evidence type="ECO:0000256" key="2">
    <source>
        <dbReference type="ARBA" id="ARBA00012513"/>
    </source>
</evidence>
<evidence type="ECO:0000256" key="8">
    <source>
        <dbReference type="ARBA" id="ARBA00022840"/>
    </source>
</evidence>
<keyword evidence="4" id="KW-0723">Serine/threonine-protein kinase</keyword>
<evidence type="ECO:0000256" key="6">
    <source>
        <dbReference type="ARBA" id="ARBA00022741"/>
    </source>
</evidence>
<evidence type="ECO:0000256" key="1">
    <source>
        <dbReference type="ARBA" id="ARBA00009903"/>
    </source>
</evidence>
<keyword evidence="7 15" id="KW-0418">Kinase</keyword>
<dbReference type="PROSITE" id="PS51285">
    <property type="entry name" value="AGC_KINASE_CTER"/>
    <property type="match status" value="1"/>
</dbReference>
<evidence type="ECO:0000256" key="11">
    <source>
        <dbReference type="ARBA" id="ARBA00048679"/>
    </source>
</evidence>
<dbReference type="SUPFAM" id="SSF56112">
    <property type="entry name" value="Protein kinase-like (PK-like)"/>
    <property type="match status" value="1"/>
</dbReference>
<dbReference type="InterPro" id="IPR000961">
    <property type="entry name" value="AGC-kinase_C"/>
</dbReference>
<dbReference type="EC" id="2.7.11.1" evidence="2"/>
<feature type="region of interest" description="Disordered" evidence="12">
    <location>
        <begin position="670"/>
        <end position="719"/>
    </location>
</feature>
<feature type="compositionally biased region" description="Low complexity" evidence="12">
    <location>
        <begin position="670"/>
        <end position="681"/>
    </location>
</feature>
<reference evidence="15" key="3">
    <citation type="journal article" date="2011" name="Mar. Genomics">
        <title>Comparative analysis of intronless genes in teleost fish genomes: Insights into their evolution and molecular function.</title>
        <authorList>
            <person name="Tine M."/>
            <person name="Kuhl H."/>
            <person name="Beck A."/>
            <person name="Bargelloni L."/>
            <person name="Reinhardt R."/>
        </authorList>
    </citation>
    <scope>NUCLEOTIDE SEQUENCE</scope>
</reference>
<evidence type="ECO:0000259" key="14">
    <source>
        <dbReference type="PROSITE" id="PS51285"/>
    </source>
</evidence>
<dbReference type="FunFam" id="3.30.200.20:FF:000550">
    <property type="entry name" value="Serine/threonine-protein kinase greatwall"/>
    <property type="match status" value="1"/>
</dbReference>
<evidence type="ECO:0000256" key="3">
    <source>
        <dbReference type="ARBA" id="ARBA00022148"/>
    </source>
</evidence>
<dbReference type="FunFam" id="1.10.510.10:FF:000484">
    <property type="entry name" value="Serine/threonine-protein kinase greatwall, putative"/>
    <property type="match status" value="1"/>
</dbReference>
<dbReference type="EMBL" id="FQ310508">
    <property type="protein sequence ID" value="CBN82145.1"/>
    <property type="molecule type" value="Genomic_DNA"/>
</dbReference>
<keyword evidence="8" id="KW-0067">ATP-binding</keyword>
<dbReference type="GO" id="GO:0004674">
    <property type="term" value="F:protein serine/threonine kinase activity"/>
    <property type="evidence" value="ECO:0007669"/>
    <property type="project" value="UniProtKB-KW"/>
</dbReference>
<feature type="compositionally biased region" description="Low complexity" evidence="12">
    <location>
        <begin position="556"/>
        <end position="570"/>
    </location>
</feature>
<evidence type="ECO:0000256" key="9">
    <source>
        <dbReference type="ARBA" id="ARBA00033099"/>
    </source>
</evidence>
<evidence type="ECO:0000256" key="4">
    <source>
        <dbReference type="ARBA" id="ARBA00022527"/>
    </source>
</evidence>
<feature type="compositionally biased region" description="Polar residues" evidence="12">
    <location>
        <begin position="686"/>
        <end position="706"/>
    </location>
</feature>
<dbReference type="InterPro" id="IPR000719">
    <property type="entry name" value="Prot_kinase_dom"/>
</dbReference>
<dbReference type="FunFam" id="1.10.510.10:FF:000278">
    <property type="entry name" value="serine/threonine-protein kinase greatwall isoform X1"/>
    <property type="match status" value="1"/>
</dbReference>
<dbReference type="PROSITE" id="PS00108">
    <property type="entry name" value="PROTEIN_KINASE_ST"/>
    <property type="match status" value="1"/>
</dbReference>
<dbReference type="InterPro" id="IPR008271">
    <property type="entry name" value="Ser/Thr_kinase_AS"/>
</dbReference>
<dbReference type="InterPro" id="IPR011009">
    <property type="entry name" value="Kinase-like_dom_sf"/>
</dbReference>
<evidence type="ECO:0000256" key="5">
    <source>
        <dbReference type="ARBA" id="ARBA00022679"/>
    </source>
</evidence>
<dbReference type="PROSITE" id="PS50011">
    <property type="entry name" value="PROTEIN_KINASE_DOM"/>
    <property type="match status" value="1"/>
</dbReference>
<evidence type="ECO:0000256" key="12">
    <source>
        <dbReference type="SAM" id="MobiDB-lite"/>
    </source>
</evidence>